<proteinExistence type="predicted"/>
<keyword evidence="1" id="KW-0812">Transmembrane</keyword>
<protein>
    <submittedName>
        <fullName evidence="2">PIR Superfamily Protein</fullName>
    </submittedName>
</protein>
<feature type="transmembrane region" description="Helical" evidence="1">
    <location>
        <begin position="194"/>
        <end position="215"/>
    </location>
</feature>
<gene>
    <name evidence="2" type="ORF">POVCU1_050930</name>
</gene>
<name>A0A1A8X5U0_PLAOA</name>
<evidence type="ECO:0000313" key="2">
    <source>
        <dbReference type="EMBL" id="SBS99140.1"/>
    </source>
</evidence>
<dbReference type="Proteomes" id="UP000078546">
    <property type="component" value="Unassembled WGS sequence"/>
</dbReference>
<keyword evidence="1" id="KW-1133">Transmembrane helix</keyword>
<sequence length="267" mass="31425">MVEESYEFCNDFDKYISTETMLEVGYSELKYKLKKYNNAAVYANNFYNRIKSNYDWSNEANKLKDKIYNISEVHLRNMTTLYDLYRYYHKIITIIDSPNENECWNYSETCVQKYEEANQNCYRNTSKFCDALKSFNEKYQTIGEQPSLKCKIKTISLLPAYGEQSSEADISLEKSKQIMEVTQSQQISYSAGSVKTICVVIVTLFSIFFISLIFYKYTPVGPWCRGKIKSKKKIWKNSQENDQLLLHDSGYNDTNNEDRIYDLSYSL</sequence>
<dbReference type="AlphaFoldDB" id="A0A1A8X5U0"/>
<dbReference type="InterPro" id="IPR008780">
    <property type="entry name" value="Plasmodium_Vir"/>
</dbReference>
<accession>A0A1A8X5U0</accession>
<evidence type="ECO:0000313" key="3">
    <source>
        <dbReference type="Proteomes" id="UP000078546"/>
    </source>
</evidence>
<organism evidence="2 3">
    <name type="scientific">Plasmodium ovale curtisi</name>
    <dbReference type="NCBI Taxonomy" id="864141"/>
    <lineage>
        <taxon>Eukaryota</taxon>
        <taxon>Sar</taxon>
        <taxon>Alveolata</taxon>
        <taxon>Apicomplexa</taxon>
        <taxon>Aconoidasida</taxon>
        <taxon>Haemosporida</taxon>
        <taxon>Plasmodiidae</taxon>
        <taxon>Plasmodium</taxon>
        <taxon>Plasmodium (Plasmodium)</taxon>
    </lineage>
</organism>
<evidence type="ECO:0000256" key="1">
    <source>
        <dbReference type="SAM" id="Phobius"/>
    </source>
</evidence>
<reference evidence="3" key="1">
    <citation type="submission" date="2016-05" db="EMBL/GenBank/DDBJ databases">
        <authorList>
            <person name="Naeem Raeece"/>
        </authorList>
    </citation>
    <scope>NUCLEOTIDE SEQUENCE [LARGE SCALE GENOMIC DNA]</scope>
</reference>
<keyword evidence="1" id="KW-0472">Membrane</keyword>
<dbReference type="Pfam" id="PF05795">
    <property type="entry name" value="Plasmodium_Vir"/>
    <property type="match status" value="1"/>
</dbReference>
<dbReference type="EMBL" id="FLQV01001161">
    <property type="protein sequence ID" value="SBS99140.1"/>
    <property type="molecule type" value="Genomic_DNA"/>
</dbReference>